<reference evidence="1 2" key="1">
    <citation type="journal article" date="2024" name="Chem. Sci.">
        <title>Discovery of megapolipeptins by genome mining of a Burkholderiales bacteria collection.</title>
        <authorList>
            <person name="Paulo B.S."/>
            <person name="Recchia M.J.J."/>
            <person name="Lee S."/>
            <person name="Fergusson C.H."/>
            <person name="Romanowski S.B."/>
            <person name="Hernandez A."/>
            <person name="Krull N."/>
            <person name="Liu D.Y."/>
            <person name="Cavanagh H."/>
            <person name="Bos A."/>
            <person name="Gray C.A."/>
            <person name="Murphy B.T."/>
            <person name="Linington R.G."/>
            <person name="Eustaquio A.S."/>
        </authorList>
    </citation>
    <scope>NUCLEOTIDE SEQUENCE [LARGE SCALE GENOMIC DNA]</scope>
    <source>
        <strain evidence="1 2">RL18-126-BIB-B</strain>
    </source>
</reference>
<protein>
    <submittedName>
        <fullName evidence="1">LssY C-terminal domain-containing protein</fullName>
    </submittedName>
</protein>
<gene>
    <name evidence="1" type="ORF">PQR01_04080</name>
</gene>
<keyword evidence="2" id="KW-1185">Reference proteome</keyword>
<dbReference type="EMBL" id="JAQQDW010000005">
    <property type="protein sequence ID" value="MFM0102683.1"/>
    <property type="molecule type" value="Genomic_DNA"/>
</dbReference>
<name>A0ACC7N6P7_9BURK</name>
<proteinExistence type="predicted"/>
<evidence type="ECO:0000313" key="2">
    <source>
        <dbReference type="Proteomes" id="UP001629235"/>
    </source>
</evidence>
<organism evidence="1 2">
    <name type="scientific">Paraburkholderia rhynchosiae</name>
    <dbReference type="NCBI Taxonomy" id="487049"/>
    <lineage>
        <taxon>Bacteria</taxon>
        <taxon>Pseudomonadati</taxon>
        <taxon>Pseudomonadota</taxon>
        <taxon>Betaproteobacteria</taxon>
        <taxon>Burkholderiales</taxon>
        <taxon>Burkholderiaceae</taxon>
        <taxon>Paraburkholderia</taxon>
    </lineage>
</organism>
<sequence length="430" mass="47056">MDRVVNRRLAAVVIAFALCGCAAATLPNPDGISYKSRAVSRSEGGLHVSAAVLSDEESATVYGVPLASKGIQPVWIEVQDNDTASYFLMSPGLDPNFFPASEAAEAFGDGDAHGGNVELDRRFRALAFHNPILPGQTVSGYVLTNLSEGAKLVQLDLVASEKARTFSFLMVVPGFYADYHVSAVFRRDIYPPEKIVNYTEDDTFRAALEALPCCATNADGSKRGDPLNLVIVGGLDDAFAALVRRGWSPTEQKWSGAIMKTITSALSGDRYVNAPISDLYLFGRPQDLALQKARDTIHQRNHLRLWLSPMRYHDKPVWVGQISRDIGVRLTFHSPTFTTHKIDPDVDEARTALTEDMAYSQNLQKIGFVNGVGAAPQSAPKENLTTDPYFTDGYRQVLVFDRQPTSLSGIEFFPWEAAAKLNALPQGAKR</sequence>
<comment type="caution">
    <text evidence="1">The sequence shown here is derived from an EMBL/GenBank/DDBJ whole genome shotgun (WGS) entry which is preliminary data.</text>
</comment>
<accession>A0ACC7N6P7</accession>
<dbReference type="Proteomes" id="UP001629235">
    <property type="component" value="Unassembled WGS sequence"/>
</dbReference>
<evidence type="ECO:0000313" key="1">
    <source>
        <dbReference type="EMBL" id="MFM0102683.1"/>
    </source>
</evidence>